<dbReference type="PANTHER" id="PTHR15819">
    <property type="entry name" value="TRANSMEMBRANE PROTEIN FAM155"/>
    <property type="match status" value="1"/>
</dbReference>
<evidence type="ECO:0000256" key="7">
    <source>
        <dbReference type="SAM" id="SignalP"/>
    </source>
</evidence>
<keyword evidence="2" id="KW-0812">Transmembrane</keyword>
<reference evidence="8" key="1">
    <citation type="submission" date="2013-12" db="EMBL/GenBank/DDBJ databases">
        <title>The Genome Sequence of Aphanomyces astaci APO3.</title>
        <authorList>
            <consortium name="The Broad Institute Genomics Platform"/>
            <person name="Russ C."/>
            <person name="Tyler B."/>
            <person name="van West P."/>
            <person name="Dieguez-Uribeondo J."/>
            <person name="Young S.K."/>
            <person name="Zeng Q."/>
            <person name="Gargeya S."/>
            <person name="Fitzgerald M."/>
            <person name="Abouelleil A."/>
            <person name="Alvarado L."/>
            <person name="Chapman S.B."/>
            <person name="Gainer-Dewar J."/>
            <person name="Goldberg J."/>
            <person name="Griggs A."/>
            <person name="Gujja S."/>
            <person name="Hansen M."/>
            <person name="Howarth C."/>
            <person name="Imamovic A."/>
            <person name="Ireland A."/>
            <person name="Larimer J."/>
            <person name="McCowan C."/>
            <person name="Murphy C."/>
            <person name="Pearson M."/>
            <person name="Poon T.W."/>
            <person name="Priest M."/>
            <person name="Roberts A."/>
            <person name="Saif S."/>
            <person name="Shea T."/>
            <person name="Sykes S."/>
            <person name="Wortman J."/>
            <person name="Nusbaum C."/>
            <person name="Birren B."/>
        </authorList>
    </citation>
    <scope>NUCLEOTIDE SEQUENCE [LARGE SCALE GENOMIC DNA]</scope>
    <source>
        <strain evidence="8">APO3</strain>
    </source>
</reference>
<keyword evidence="4" id="KW-0472">Membrane</keyword>
<sequence length="213" mass="23575">MGWRLTWLWCVLAAHLVQANDACVRIRQNSLAFCSMVDYAAVLDVAIDPTGSIADAEAKTHYDSVDQILLRFGCSTTYSMYTCSDCRDAYKYWVCAAKFQKCGGIAHNITATCPPWNPRNAINDTASSTCDLVTRARMCVSLCEDVVRKCPFVLQFQCPDVDTPYFSRNIATCNKLVSEPTDPGSQLCNCIYLLLGPSCAPRSPRTAVAWLVQ</sequence>
<dbReference type="RefSeq" id="XP_009833463.1">
    <property type="nucleotide sequence ID" value="XM_009835161.1"/>
</dbReference>
<comment type="subcellular location">
    <subcellularLocation>
        <location evidence="1">Membrane</location>
        <topology evidence="1">Multi-pass membrane protein</topology>
    </subcellularLocation>
</comment>
<evidence type="ECO:0008006" key="9">
    <source>
        <dbReference type="Google" id="ProtNLM"/>
    </source>
</evidence>
<dbReference type="STRING" id="112090.W4GBV5"/>
<dbReference type="PANTHER" id="PTHR15819:SF11">
    <property type="entry name" value="MID1, ISOFORM A"/>
    <property type="match status" value="1"/>
</dbReference>
<protein>
    <recommendedName>
        <fullName evidence="9">FZ domain-containing protein</fullName>
    </recommendedName>
</protein>
<keyword evidence="3" id="KW-1133">Transmembrane helix</keyword>
<feature type="chain" id="PRO_5004840884" description="FZ domain-containing protein" evidence="7">
    <location>
        <begin position="20"/>
        <end position="213"/>
    </location>
</feature>
<organism evidence="8">
    <name type="scientific">Aphanomyces astaci</name>
    <name type="common">Crayfish plague agent</name>
    <dbReference type="NCBI Taxonomy" id="112090"/>
    <lineage>
        <taxon>Eukaryota</taxon>
        <taxon>Sar</taxon>
        <taxon>Stramenopiles</taxon>
        <taxon>Oomycota</taxon>
        <taxon>Saprolegniomycetes</taxon>
        <taxon>Saprolegniales</taxon>
        <taxon>Verrucalvaceae</taxon>
        <taxon>Aphanomyces</taxon>
    </lineage>
</organism>
<keyword evidence="7" id="KW-0732">Signal</keyword>
<evidence type="ECO:0000256" key="1">
    <source>
        <dbReference type="ARBA" id="ARBA00004141"/>
    </source>
</evidence>
<dbReference type="OrthoDB" id="5405745at2759"/>
<dbReference type="Pfam" id="PF12929">
    <property type="entry name" value="Mid1"/>
    <property type="match status" value="1"/>
</dbReference>
<evidence type="ECO:0000256" key="5">
    <source>
        <dbReference type="ARBA" id="ARBA00023180"/>
    </source>
</evidence>
<dbReference type="GO" id="GO:0015275">
    <property type="term" value="F:stretch-activated, monoatomic cation-selective, calcium channel activity"/>
    <property type="evidence" value="ECO:0007669"/>
    <property type="project" value="TreeGrafter"/>
</dbReference>
<proteinExistence type="inferred from homology"/>
<dbReference type="GO" id="GO:0005886">
    <property type="term" value="C:plasma membrane"/>
    <property type="evidence" value="ECO:0007669"/>
    <property type="project" value="TreeGrafter"/>
</dbReference>
<evidence type="ECO:0000256" key="2">
    <source>
        <dbReference type="ARBA" id="ARBA00022692"/>
    </source>
</evidence>
<accession>W4GBV5</accession>
<comment type="similarity">
    <text evidence="6">Belongs to the NALF family.</text>
</comment>
<keyword evidence="5" id="KW-0325">Glycoprotein</keyword>
<dbReference type="InterPro" id="IPR024338">
    <property type="entry name" value="MID1/Yam8"/>
</dbReference>
<evidence type="ECO:0000256" key="6">
    <source>
        <dbReference type="ARBA" id="ARBA00029445"/>
    </source>
</evidence>
<name>W4GBV5_APHAT</name>
<dbReference type="GO" id="GO:0098703">
    <property type="term" value="P:calcium ion import across plasma membrane"/>
    <property type="evidence" value="ECO:0007669"/>
    <property type="project" value="InterPro"/>
</dbReference>
<evidence type="ECO:0000256" key="4">
    <source>
        <dbReference type="ARBA" id="ARBA00023136"/>
    </source>
</evidence>
<dbReference type="GeneID" id="20811041"/>
<gene>
    <name evidence="8" type="ORF">H257_09045</name>
</gene>
<dbReference type="AlphaFoldDB" id="W4GBV5"/>
<evidence type="ECO:0000256" key="3">
    <source>
        <dbReference type="ARBA" id="ARBA00022989"/>
    </source>
</evidence>
<dbReference type="InterPro" id="IPR055288">
    <property type="entry name" value="NALCN_aux_factor_1/2"/>
</dbReference>
<dbReference type="EMBL" id="KI913134">
    <property type="protein sequence ID" value="ETV77157.1"/>
    <property type="molecule type" value="Genomic_DNA"/>
</dbReference>
<evidence type="ECO:0000313" key="8">
    <source>
        <dbReference type="EMBL" id="ETV77157.1"/>
    </source>
</evidence>
<feature type="signal peptide" evidence="7">
    <location>
        <begin position="1"/>
        <end position="19"/>
    </location>
</feature>
<dbReference type="VEuPathDB" id="FungiDB:H257_09045"/>